<proteinExistence type="predicted"/>
<accession>A0A4Q7VAN5</accession>
<evidence type="ECO:0000313" key="3">
    <source>
        <dbReference type="Proteomes" id="UP000293671"/>
    </source>
</evidence>
<evidence type="ECO:0000313" key="2">
    <source>
        <dbReference type="EMBL" id="RZT93846.1"/>
    </source>
</evidence>
<dbReference type="InterPro" id="IPR004448">
    <property type="entry name" value="Nitrate_reductase_NapE"/>
</dbReference>
<organism evidence="2 3">
    <name type="scientific">Rivibacter subsaxonicus</name>
    <dbReference type="NCBI Taxonomy" id="457575"/>
    <lineage>
        <taxon>Bacteria</taxon>
        <taxon>Pseudomonadati</taxon>
        <taxon>Pseudomonadota</taxon>
        <taxon>Betaproteobacteria</taxon>
        <taxon>Burkholderiales</taxon>
        <taxon>Rivibacter</taxon>
    </lineage>
</organism>
<evidence type="ECO:0000256" key="1">
    <source>
        <dbReference type="SAM" id="Phobius"/>
    </source>
</evidence>
<protein>
    <submittedName>
        <fullName evidence="2">Periplasmic nitrate reductase subunit NapE</fullName>
    </submittedName>
</protein>
<reference evidence="2 3" key="1">
    <citation type="submission" date="2019-02" db="EMBL/GenBank/DDBJ databases">
        <title>Genomic Encyclopedia of Type Strains, Phase IV (KMG-IV): sequencing the most valuable type-strain genomes for metagenomic binning, comparative biology and taxonomic classification.</title>
        <authorList>
            <person name="Goeker M."/>
        </authorList>
    </citation>
    <scope>NUCLEOTIDE SEQUENCE [LARGE SCALE GENOMIC DNA]</scope>
    <source>
        <strain evidence="2 3">DSM 19570</strain>
    </source>
</reference>
<gene>
    <name evidence="2" type="ORF">EV670_3402</name>
</gene>
<dbReference type="Proteomes" id="UP000293671">
    <property type="component" value="Unassembled WGS sequence"/>
</dbReference>
<keyword evidence="3" id="KW-1185">Reference proteome</keyword>
<keyword evidence="1" id="KW-0472">Membrane</keyword>
<dbReference type="NCBIfam" id="TIGR02973">
    <property type="entry name" value="nitrate_rd_NapE"/>
    <property type="match status" value="1"/>
</dbReference>
<dbReference type="RefSeq" id="WP_278044432.1">
    <property type="nucleotide sequence ID" value="NZ_SHKP01000008.1"/>
</dbReference>
<comment type="caution">
    <text evidence="2">The sequence shown here is derived from an EMBL/GenBank/DDBJ whole genome shotgun (WGS) entry which is preliminary data.</text>
</comment>
<dbReference type="AlphaFoldDB" id="A0A4Q7VAN5"/>
<dbReference type="EMBL" id="SHKP01000008">
    <property type="protein sequence ID" value="RZT93846.1"/>
    <property type="molecule type" value="Genomic_DNA"/>
</dbReference>
<name>A0A4Q7VAN5_9BURK</name>
<feature type="transmembrane region" description="Helical" evidence="1">
    <location>
        <begin position="17"/>
        <end position="43"/>
    </location>
</feature>
<sequence length="52" mass="5842">MAETSPEMRKKEELRSFLFLTVVMAPVLSVIIVAGYGFAVWMIQLFAGPPIR</sequence>
<keyword evidence="1" id="KW-0812">Transmembrane</keyword>
<dbReference type="Pfam" id="PF06796">
    <property type="entry name" value="NapE"/>
    <property type="match status" value="1"/>
</dbReference>
<keyword evidence="1" id="KW-1133">Transmembrane helix</keyword>
<dbReference type="InterPro" id="IPR010649">
    <property type="entry name" value="NapE_TorE"/>
</dbReference>